<keyword evidence="2" id="KW-0677">Repeat</keyword>
<dbReference type="Gene3D" id="3.90.1220.10">
    <property type="entry name" value="Cellulose docking domain, dockering"/>
    <property type="match status" value="2"/>
</dbReference>
<reference evidence="5 6" key="2">
    <citation type="submission" date="2016-08" db="EMBL/GenBank/DDBJ databases">
        <title>Pervasive Adenine N6-methylation of Active Genes in Fungi.</title>
        <authorList>
            <consortium name="DOE Joint Genome Institute"/>
            <person name="Mondo S.J."/>
            <person name="Dannebaum R.O."/>
            <person name="Kuo R.C."/>
            <person name="Labutti K."/>
            <person name="Haridas S."/>
            <person name="Kuo A."/>
            <person name="Salamov A."/>
            <person name="Ahrendt S.R."/>
            <person name="Lipzen A."/>
            <person name="Sullivan W."/>
            <person name="Andreopoulos W.B."/>
            <person name="Clum A."/>
            <person name="Lindquist E."/>
            <person name="Daum C."/>
            <person name="Ramamoorthy G.K."/>
            <person name="Gryganskyi A."/>
            <person name="Culley D."/>
            <person name="Magnuson J.K."/>
            <person name="James T.Y."/>
            <person name="O'Malley M.A."/>
            <person name="Stajich J.E."/>
            <person name="Spatafora J.W."/>
            <person name="Visel A."/>
            <person name="Grigoriev I.V."/>
        </authorList>
    </citation>
    <scope>NUCLEOTIDE SEQUENCE [LARGE SCALE GENOMIC DNA]</scope>
    <source>
        <strain evidence="5 6">S4</strain>
    </source>
</reference>
<gene>
    <name evidence="5" type="ORF">BCR32DRAFT_196878</name>
</gene>
<dbReference type="OrthoDB" id="10315435at2759"/>
<organism evidence="5 6">
    <name type="scientific">Anaeromyces robustus</name>
    <dbReference type="NCBI Taxonomy" id="1754192"/>
    <lineage>
        <taxon>Eukaryota</taxon>
        <taxon>Fungi</taxon>
        <taxon>Fungi incertae sedis</taxon>
        <taxon>Chytridiomycota</taxon>
        <taxon>Chytridiomycota incertae sedis</taxon>
        <taxon>Neocallimastigomycetes</taxon>
        <taxon>Neocallimastigales</taxon>
        <taxon>Neocallimastigaceae</taxon>
        <taxon>Anaeromyces</taxon>
    </lineage>
</organism>
<accession>A0A1Y1XMN0</accession>
<feature type="non-terminal residue" evidence="5">
    <location>
        <position position="83"/>
    </location>
</feature>
<evidence type="ECO:0000256" key="3">
    <source>
        <dbReference type="ARBA" id="ARBA00022801"/>
    </source>
</evidence>
<feature type="domain" description="CBM10" evidence="4">
    <location>
        <begin position="44"/>
        <end position="81"/>
    </location>
</feature>
<dbReference type="AlphaFoldDB" id="A0A1Y1XMN0"/>
<sequence length="83" mass="9546">CWSTSLGYSCCSYSTQVFFTDDNGKWSVENDEWCGIVENEENNNCWSAVFGYPCCKYTKVVRSTDENGDWGIEYDHWCGIPKS</sequence>
<reference evidence="5 6" key="1">
    <citation type="submission" date="2016-08" db="EMBL/GenBank/DDBJ databases">
        <title>A Parts List for Fungal Cellulosomes Revealed by Comparative Genomics.</title>
        <authorList>
            <consortium name="DOE Joint Genome Institute"/>
            <person name="Haitjema C.H."/>
            <person name="Gilmore S.P."/>
            <person name="Henske J.K."/>
            <person name="Solomon K.V."/>
            <person name="De Groot R."/>
            <person name="Kuo A."/>
            <person name="Mondo S.J."/>
            <person name="Salamov A.A."/>
            <person name="Labutti K."/>
            <person name="Zhao Z."/>
            <person name="Chiniquy J."/>
            <person name="Barry K."/>
            <person name="Brewer H.M."/>
            <person name="Purvine S.O."/>
            <person name="Wright A.T."/>
            <person name="Boxma B."/>
            <person name="Van Alen T."/>
            <person name="Hackstein J.H."/>
            <person name="Baker S.E."/>
            <person name="Grigoriev I.V."/>
            <person name="O'Malley M.A."/>
        </authorList>
    </citation>
    <scope>NUCLEOTIDE SEQUENCE [LARGE SCALE GENOMIC DNA]</scope>
    <source>
        <strain evidence="5 6">S4</strain>
    </source>
</reference>
<keyword evidence="6" id="KW-1185">Reference proteome</keyword>
<keyword evidence="3" id="KW-0378">Hydrolase</keyword>
<dbReference type="PROSITE" id="PS51763">
    <property type="entry name" value="CBM10"/>
    <property type="match status" value="2"/>
</dbReference>
<dbReference type="EMBL" id="MCFG01000019">
    <property type="protein sequence ID" value="ORX86614.1"/>
    <property type="molecule type" value="Genomic_DNA"/>
</dbReference>
<dbReference type="SUPFAM" id="SSF64571">
    <property type="entry name" value="Cellulose docking domain, dockering"/>
    <property type="match status" value="2"/>
</dbReference>
<evidence type="ECO:0000313" key="6">
    <source>
        <dbReference type="Proteomes" id="UP000193944"/>
    </source>
</evidence>
<feature type="domain" description="CBM10" evidence="4">
    <location>
        <begin position="1"/>
        <end position="37"/>
    </location>
</feature>
<proteinExistence type="predicted"/>
<dbReference type="InterPro" id="IPR002883">
    <property type="entry name" value="CBM10/Dockerin_dom"/>
</dbReference>
<protein>
    <recommendedName>
        <fullName evidence="4">CBM10 domain-containing protein</fullName>
    </recommendedName>
</protein>
<dbReference type="Pfam" id="PF02013">
    <property type="entry name" value="CBM_10"/>
    <property type="match status" value="2"/>
</dbReference>
<comment type="caution">
    <text evidence="5">The sequence shown here is derived from an EMBL/GenBank/DDBJ whole genome shotgun (WGS) entry which is preliminary data.</text>
</comment>
<evidence type="ECO:0000313" key="5">
    <source>
        <dbReference type="EMBL" id="ORX86614.1"/>
    </source>
</evidence>
<evidence type="ECO:0000259" key="4">
    <source>
        <dbReference type="PROSITE" id="PS51763"/>
    </source>
</evidence>
<evidence type="ECO:0000256" key="2">
    <source>
        <dbReference type="ARBA" id="ARBA00022737"/>
    </source>
</evidence>
<dbReference type="GO" id="GO:0016787">
    <property type="term" value="F:hydrolase activity"/>
    <property type="evidence" value="ECO:0007669"/>
    <property type="project" value="UniProtKB-KW"/>
</dbReference>
<dbReference type="STRING" id="1754192.A0A1Y1XMN0"/>
<dbReference type="Proteomes" id="UP000193944">
    <property type="component" value="Unassembled WGS sequence"/>
</dbReference>
<name>A0A1Y1XMN0_9FUNG</name>
<dbReference type="InterPro" id="IPR009034">
    <property type="entry name" value="Dockerin_dom_fun_sf"/>
</dbReference>
<keyword evidence="1" id="KW-0732">Signal</keyword>
<evidence type="ECO:0000256" key="1">
    <source>
        <dbReference type="ARBA" id="ARBA00022729"/>
    </source>
</evidence>
<feature type="non-terminal residue" evidence="5">
    <location>
        <position position="1"/>
    </location>
</feature>